<evidence type="ECO:0000313" key="1">
    <source>
        <dbReference type="EMBL" id="KOG00535.1"/>
    </source>
</evidence>
<organism evidence="1">
    <name type="scientific">Octopus bimaculoides</name>
    <name type="common">California two-spotted octopus</name>
    <dbReference type="NCBI Taxonomy" id="37653"/>
    <lineage>
        <taxon>Eukaryota</taxon>
        <taxon>Metazoa</taxon>
        <taxon>Spiralia</taxon>
        <taxon>Lophotrochozoa</taxon>
        <taxon>Mollusca</taxon>
        <taxon>Cephalopoda</taxon>
        <taxon>Coleoidea</taxon>
        <taxon>Octopodiformes</taxon>
        <taxon>Octopoda</taxon>
        <taxon>Incirrata</taxon>
        <taxon>Octopodidae</taxon>
        <taxon>Octopus</taxon>
    </lineage>
</organism>
<accession>A0A0L8IGE5</accession>
<dbReference type="AlphaFoldDB" id="A0A0L8IGE5"/>
<proteinExistence type="predicted"/>
<dbReference type="EMBL" id="KQ415786">
    <property type="protein sequence ID" value="KOG00535.1"/>
    <property type="molecule type" value="Genomic_DNA"/>
</dbReference>
<sequence length="63" mass="7234">MLRRVYGSSLHHSEITSFTNACLFFSSLFTKQGAGTLIPAYQPKSSVVMAHQHDVWIYIRKEF</sequence>
<gene>
    <name evidence="1" type="ORF">OCBIM_22001892mg</name>
</gene>
<protein>
    <submittedName>
        <fullName evidence="1">Uncharacterized protein</fullName>
    </submittedName>
</protein>
<name>A0A0L8IGE5_OCTBM</name>
<reference evidence="1" key="1">
    <citation type="submission" date="2015-07" db="EMBL/GenBank/DDBJ databases">
        <title>MeaNS - Measles Nucleotide Surveillance Program.</title>
        <authorList>
            <person name="Tran T."/>
            <person name="Druce J."/>
        </authorList>
    </citation>
    <scope>NUCLEOTIDE SEQUENCE</scope>
    <source>
        <strain evidence="1">UCB-OBI-ISO-001</strain>
        <tissue evidence="1">Gonad</tissue>
    </source>
</reference>